<reference evidence="9" key="1">
    <citation type="journal article" date="2014" name="Genome Biol. Evol.">
        <title>Pangenome evidence for extensive interdomain horizontal transfer affecting lineage core and shell genes in uncultured planktonic thaumarchaeota and euryarchaeota.</title>
        <authorList>
            <person name="Deschamps P."/>
            <person name="Zivanovic Y."/>
            <person name="Moreira D."/>
            <person name="Rodriguez-Valera F."/>
            <person name="Lopez-Garcia P."/>
        </authorList>
    </citation>
    <scope>NUCLEOTIDE SEQUENCE</scope>
</reference>
<dbReference type="Gene3D" id="3.40.50.11060">
    <property type="entry name" value="GTPase HflX, N-terminal domain"/>
    <property type="match status" value="1"/>
</dbReference>
<feature type="domain" description="Hflx-type G" evidence="8">
    <location>
        <begin position="184"/>
        <end position="355"/>
    </location>
</feature>
<protein>
    <recommendedName>
        <fullName evidence="5">GTPase HflX</fullName>
    </recommendedName>
    <alternativeName>
        <fullName evidence="5">GTP-binding protein HflX</fullName>
    </alternativeName>
</protein>
<dbReference type="InterPro" id="IPR006073">
    <property type="entry name" value="GTP-bd"/>
</dbReference>
<dbReference type="HAMAP" id="MF_00900">
    <property type="entry name" value="GTPase_HflX"/>
    <property type="match status" value="1"/>
</dbReference>
<proteinExistence type="inferred from homology"/>
<dbReference type="NCBIfam" id="TIGR03156">
    <property type="entry name" value="GTP_HflX"/>
    <property type="match status" value="1"/>
</dbReference>
<dbReference type="InterPro" id="IPR032305">
    <property type="entry name" value="GTP-bd_M"/>
</dbReference>
<accession>A0A075G014</accession>
<dbReference type="Pfam" id="PF16360">
    <property type="entry name" value="GTP-bdg_M"/>
    <property type="match status" value="1"/>
</dbReference>
<dbReference type="PANTHER" id="PTHR10229">
    <property type="entry name" value="GTP-BINDING PROTEIN HFLX"/>
    <property type="match status" value="1"/>
</dbReference>
<evidence type="ECO:0000256" key="7">
    <source>
        <dbReference type="PIRSR" id="PIRSR006809-2"/>
    </source>
</evidence>
<dbReference type="Pfam" id="PF01926">
    <property type="entry name" value="MMR_HSR1"/>
    <property type="match status" value="1"/>
</dbReference>
<comment type="subunit">
    <text evidence="5">Monomer. Associates with the 50S ribosomal subunit.</text>
</comment>
<comment type="function">
    <text evidence="5">GTPase that associates with the 50S ribosomal subunit and may have a role during protein synthesis or ribosome biogenesis.</text>
</comment>
<comment type="similarity">
    <text evidence="5">Belongs to the TRAFAC class OBG-HflX-like GTPase superfamily. HflX GTPase family.</text>
</comment>
<dbReference type="GO" id="GO:0043022">
    <property type="term" value="F:ribosome binding"/>
    <property type="evidence" value="ECO:0007669"/>
    <property type="project" value="TreeGrafter"/>
</dbReference>
<keyword evidence="2 5" id="KW-0547">Nucleotide-binding</keyword>
<feature type="binding site" evidence="6">
    <location>
        <begin position="215"/>
        <end position="219"/>
    </location>
    <ligand>
        <name>GTP</name>
        <dbReference type="ChEBI" id="CHEBI:37565"/>
    </ligand>
</feature>
<dbReference type="GO" id="GO:0003924">
    <property type="term" value="F:GTPase activity"/>
    <property type="evidence" value="ECO:0007669"/>
    <property type="project" value="UniProtKB-UniRule"/>
</dbReference>
<dbReference type="PANTHER" id="PTHR10229:SF8">
    <property type="entry name" value="GTPASE HFLX"/>
    <property type="match status" value="1"/>
</dbReference>
<dbReference type="InterPro" id="IPR042108">
    <property type="entry name" value="GTPase_HflX_N_sf"/>
</dbReference>
<dbReference type="InterPro" id="IPR027417">
    <property type="entry name" value="P-loop_NTPase"/>
</dbReference>
<sequence length="369" mass="41981">MNSAVLITYDQDDMVDEAVALCESADYKVKHIIKQNFLQKPKYGLSGGKIEELKEIISTVKPDVVVFDEILKPSQNYNLASELKMEILDREALILQIFEKRSSSAESKLQVKLAQARYDMSRAKEKVRLSKKGEQPGFMGLGTFEVDVYYNEIKKRMINIKSKLLKSGKQRKLHRQARKRLGFKTISLAGYTSAGKTTLFNTLTGEQREKNDELFTTLSTTVRRVMINREIALISDTVGFISRLPAYMIEAFKSTLEELLYTDVIIFVIDASDNLDELRKKFKSCYTTLNEIGVESNKLVFALNKSELLDDDEILDIVDYLELKGSKKWIDISAVTGKNMDELKKIIDNVFQNDISQNSDKVGAKTYGN</sequence>
<dbReference type="GO" id="GO:0005737">
    <property type="term" value="C:cytoplasm"/>
    <property type="evidence" value="ECO:0007669"/>
    <property type="project" value="UniProtKB-SubCell"/>
</dbReference>
<dbReference type="GO" id="GO:0046872">
    <property type="term" value="F:metal ion binding"/>
    <property type="evidence" value="ECO:0007669"/>
    <property type="project" value="UniProtKB-KW"/>
</dbReference>
<name>A0A075G014_9ARCH</name>
<evidence type="ECO:0000256" key="3">
    <source>
        <dbReference type="ARBA" id="ARBA00022842"/>
    </source>
</evidence>
<evidence type="ECO:0000256" key="6">
    <source>
        <dbReference type="PIRSR" id="PIRSR006809-1"/>
    </source>
</evidence>
<dbReference type="CDD" id="cd01878">
    <property type="entry name" value="HflX"/>
    <property type="match status" value="1"/>
</dbReference>
<keyword evidence="5" id="KW-0963">Cytoplasm</keyword>
<keyword evidence="4 5" id="KW-0342">GTP-binding</keyword>
<dbReference type="AlphaFoldDB" id="A0A075G014"/>
<keyword evidence="1 7" id="KW-0479">Metal-binding</keyword>
<evidence type="ECO:0000256" key="5">
    <source>
        <dbReference type="HAMAP-Rule" id="MF_00900"/>
    </source>
</evidence>
<comment type="cofactor">
    <cofactor evidence="7">
        <name>Mg(2+)</name>
        <dbReference type="ChEBI" id="CHEBI:18420"/>
    </cofactor>
</comment>
<feature type="binding site" evidence="7">
    <location>
        <position position="197"/>
    </location>
    <ligand>
        <name>Mg(2+)</name>
        <dbReference type="ChEBI" id="CHEBI:18420"/>
    </ligand>
</feature>
<evidence type="ECO:0000313" key="9">
    <source>
        <dbReference type="EMBL" id="AIE97380.1"/>
    </source>
</evidence>
<dbReference type="Pfam" id="PF13167">
    <property type="entry name" value="GTP-bdg_N"/>
    <property type="match status" value="1"/>
</dbReference>
<evidence type="ECO:0000256" key="1">
    <source>
        <dbReference type="ARBA" id="ARBA00022723"/>
    </source>
</evidence>
<dbReference type="GO" id="GO:0005525">
    <property type="term" value="F:GTP binding"/>
    <property type="evidence" value="ECO:0007669"/>
    <property type="project" value="UniProtKB-UniRule"/>
</dbReference>
<dbReference type="PROSITE" id="PS51705">
    <property type="entry name" value="G_HFLX"/>
    <property type="match status" value="1"/>
</dbReference>
<dbReference type="InterPro" id="IPR030394">
    <property type="entry name" value="G_HFLX_dom"/>
</dbReference>
<evidence type="ECO:0000259" key="8">
    <source>
        <dbReference type="PROSITE" id="PS51705"/>
    </source>
</evidence>
<keyword evidence="3 7" id="KW-0460">Magnesium</keyword>
<gene>
    <name evidence="5 9" type="primary">hflX</name>
</gene>
<feature type="binding site" evidence="6">
    <location>
        <begin position="236"/>
        <end position="239"/>
    </location>
    <ligand>
        <name>GTP</name>
        <dbReference type="ChEBI" id="CHEBI:37565"/>
    </ligand>
</feature>
<evidence type="ECO:0000256" key="4">
    <source>
        <dbReference type="ARBA" id="ARBA00023134"/>
    </source>
</evidence>
<dbReference type="Gene3D" id="6.10.250.2860">
    <property type="match status" value="1"/>
</dbReference>
<dbReference type="InterPro" id="IPR016496">
    <property type="entry name" value="GTPase_HflX"/>
</dbReference>
<dbReference type="Gene3D" id="3.40.50.300">
    <property type="entry name" value="P-loop containing nucleotide triphosphate hydrolases"/>
    <property type="match status" value="1"/>
</dbReference>
<dbReference type="SUPFAM" id="SSF52540">
    <property type="entry name" value="P-loop containing nucleoside triphosphate hydrolases"/>
    <property type="match status" value="1"/>
</dbReference>
<dbReference type="PIRSF" id="PIRSF006809">
    <property type="entry name" value="GTP-binding_hflX_prd"/>
    <property type="match status" value="1"/>
</dbReference>
<dbReference type="EMBL" id="KF900506">
    <property type="protein sequence ID" value="AIE97380.1"/>
    <property type="molecule type" value="Genomic_DNA"/>
</dbReference>
<feature type="binding site" evidence="6">
    <location>
        <begin position="190"/>
        <end position="197"/>
    </location>
    <ligand>
        <name>GTP</name>
        <dbReference type="ChEBI" id="CHEBI:37565"/>
    </ligand>
</feature>
<dbReference type="InterPro" id="IPR025121">
    <property type="entry name" value="GTPase_HflX_N"/>
</dbReference>
<comment type="subcellular location">
    <subcellularLocation>
        <location evidence="5">Cytoplasm</location>
    </subcellularLocation>
    <text evidence="5">May associate with membranes.</text>
</comment>
<feature type="binding site" evidence="7">
    <location>
        <position position="217"/>
    </location>
    <ligand>
        <name>Mg(2+)</name>
        <dbReference type="ChEBI" id="CHEBI:18420"/>
    </ligand>
</feature>
<organism evidence="9">
    <name type="scientific">uncultured marine thaumarchaeote AD1000_99_A07</name>
    <dbReference type="NCBI Taxonomy" id="1455950"/>
    <lineage>
        <taxon>Archaea</taxon>
        <taxon>Nitrososphaerota</taxon>
        <taxon>environmental samples</taxon>
    </lineage>
</organism>
<evidence type="ECO:0000256" key="2">
    <source>
        <dbReference type="ARBA" id="ARBA00022741"/>
    </source>
</evidence>